<evidence type="ECO:0000313" key="3">
    <source>
        <dbReference type="EMBL" id="MEU9581096.1"/>
    </source>
</evidence>
<protein>
    <recommendedName>
        <fullName evidence="5">Glycerophosphoryl diester phosphodiesterase membrane domain-containing protein</fullName>
    </recommendedName>
</protein>
<keyword evidence="2" id="KW-1133">Transmembrane helix</keyword>
<dbReference type="EMBL" id="JBEZNA010000099">
    <property type="protein sequence ID" value="MEU9581096.1"/>
    <property type="molecule type" value="Genomic_DNA"/>
</dbReference>
<evidence type="ECO:0000256" key="2">
    <source>
        <dbReference type="SAM" id="Phobius"/>
    </source>
</evidence>
<keyword evidence="2" id="KW-0472">Membrane</keyword>
<feature type="transmembrane region" description="Helical" evidence="2">
    <location>
        <begin position="110"/>
        <end position="133"/>
    </location>
</feature>
<keyword evidence="2" id="KW-0812">Transmembrane</keyword>
<evidence type="ECO:0000256" key="1">
    <source>
        <dbReference type="SAM" id="MobiDB-lite"/>
    </source>
</evidence>
<feature type="compositionally biased region" description="Polar residues" evidence="1">
    <location>
        <begin position="1"/>
        <end position="15"/>
    </location>
</feature>
<feature type="transmembrane region" description="Helical" evidence="2">
    <location>
        <begin position="347"/>
        <end position="376"/>
    </location>
</feature>
<keyword evidence="4" id="KW-1185">Reference proteome</keyword>
<dbReference type="Proteomes" id="UP001551584">
    <property type="component" value="Unassembled WGS sequence"/>
</dbReference>
<sequence>MNDSPGWTSPGSSPAENPGGGQPGAQWSKQQPPPAVPPQPGPPGAPHPGAPQQGGPYGGGPYGGGPHGPPGPSWGPPPAPKPGVIPLRPIGLGEILDGAVTTMRTYWRPVLGISLVVAAITQTVVVLLSIFLLNDITTASLNADPVTMGGREYTSLMGQSMLASLVLLLVGLIGHAMATALLTPVTSQAVLGRPATVRQAWQSSKPQALRLLALVLLIPLTVMAVFTACLLPGILVALGGSAVGGGLLIFFGIFPAVALAAWIYTRWSLSSPALILEKQPVVRSLTRSGKLVQGSWWRVFGILLLTNLITAFVSFVIAFPFELVGLSMSGVSVGSFLTGEASELGPLYYVLTGIGGMFAATVTLPVNAGVTVLLYIDRRIRREALDLELTRAAGTAPGTGS</sequence>
<feature type="transmembrane region" description="Helical" evidence="2">
    <location>
        <begin position="211"/>
        <end position="236"/>
    </location>
</feature>
<reference evidence="3 4" key="1">
    <citation type="submission" date="2024-06" db="EMBL/GenBank/DDBJ databases">
        <title>The Natural Products Discovery Center: Release of the First 8490 Sequenced Strains for Exploring Actinobacteria Biosynthetic Diversity.</title>
        <authorList>
            <person name="Kalkreuter E."/>
            <person name="Kautsar S.A."/>
            <person name="Yang D."/>
            <person name="Bader C.D."/>
            <person name="Teijaro C.N."/>
            <person name="Fluegel L."/>
            <person name="Davis C.M."/>
            <person name="Simpson J.R."/>
            <person name="Lauterbach L."/>
            <person name="Steele A.D."/>
            <person name="Gui C."/>
            <person name="Meng S."/>
            <person name="Li G."/>
            <person name="Viehrig K."/>
            <person name="Ye F."/>
            <person name="Su P."/>
            <person name="Kiefer A.F."/>
            <person name="Nichols A."/>
            <person name="Cepeda A.J."/>
            <person name="Yan W."/>
            <person name="Fan B."/>
            <person name="Jiang Y."/>
            <person name="Adhikari A."/>
            <person name="Zheng C.-J."/>
            <person name="Schuster L."/>
            <person name="Cowan T.M."/>
            <person name="Smanski M.J."/>
            <person name="Chevrette M.G."/>
            <person name="De Carvalho L.P.S."/>
            <person name="Shen B."/>
        </authorList>
    </citation>
    <scope>NUCLEOTIDE SEQUENCE [LARGE SCALE GENOMIC DNA]</scope>
    <source>
        <strain evidence="3 4">NPDC048117</strain>
    </source>
</reference>
<comment type="caution">
    <text evidence="3">The sequence shown here is derived from an EMBL/GenBank/DDBJ whole genome shotgun (WGS) entry which is preliminary data.</text>
</comment>
<feature type="compositionally biased region" description="Pro residues" evidence="1">
    <location>
        <begin position="31"/>
        <end position="49"/>
    </location>
</feature>
<feature type="transmembrane region" description="Helical" evidence="2">
    <location>
        <begin position="153"/>
        <end position="173"/>
    </location>
</feature>
<feature type="compositionally biased region" description="Pro residues" evidence="1">
    <location>
        <begin position="67"/>
        <end position="82"/>
    </location>
</feature>
<dbReference type="PANTHER" id="PTHR33133:SF1">
    <property type="entry name" value="EXPRESSED PROTEIN-RELATED"/>
    <property type="match status" value="1"/>
</dbReference>
<evidence type="ECO:0008006" key="5">
    <source>
        <dbReference type="Google" id="ProtNLM"/>
    </source>
</evidence>
<feature type="transmembrane region" description="Helical" evidence="2">
    <location>
        <begin position="296"/>
        <end position="319"/>
    </location>
</feature>
<feature type="compositionally biased region" description="Gly residues" evidence="1">
    <location>
        <begin position="55"/>
        <end position="66"/>
    </location>
</feature>
<dbReference type="PANTHER" id="PTHR33133">
    <property type="entry name" value="OS08G0107100 PROTEIN-RELATED"/>
    <property type="match status" value="1"/>
</dbReference>
<organism evidence="3 4">
    <name type="scientific">Streptomyces chilikensis</name>
    <dbReference type="NCBI Taxonomy" id="1194079"/>
    <lineage>
        <taxon>Bacteria</taxon>
        <taxon>Bacillati</taxon>
        <taxon>Actinomycetota</taxon>
        <taxon>Actinomycetes</taxon>
        <taxon>Kitasatosporales</taxon>
        <taxon>Streptomycetaceae</taxon>
        <taxon>Streptomyces</taxon>
    </lineage>
</organism>
<evidence type="ECO:0000313" key="4">
    <source>
        <dbReference type="Proteomes" id="UP001551584"/>
    </source>
</evidence>
<proteinExistence type="predicted"/>
<name>A0ABV3EY77_9ACTN</name>
<gene>
    <name evidence="3" type="ORF">AB0D95_28145</name>
</gene>
<accession>A0ABV3EY77</accession>
<dbReference type="RefSeq" id="WP_359277405.1">
    <property type="nucleotide sequence ID" value="NZ_JBEZNA010000099.1"/>
</dbReference>
<feature type="region of interest" description="Disordered" evidence="1">
    <location>
        <begin position="1"/>
        <end position="82"/>
    </location>
</feature>
<feature type="transmembrane region" description="Helical" evidence="2">
    <location>
        <begin position="242"/>
        <end position="264"/>
    </location>
</feature>